<dbReference type="EMBL" id="CABFNO020001467">
    <property type="protein sequence ID" value="CAG9989666.1"/>
    <property type="molecule type" value="Genomic_DNA"/>
</dbReference>
<reference evidence="3" key="1">
    <citation type="submission" date="2019-06" db="EMBL/GenBank/DDBJ databases">
        <authorList>
            <person name="Broberg M."/>
        </authorList>
    </citation>
    <scope>NUCLEOTIDE SEQUENCE [LARGE SCALE GENOMIC DNA]</scope>
</reference>
<sequence>MSRPPRGPNDVFTSNPNKKLPNGYGYAPGEPVDQMPLPQRDPRTGEPVCRYKNMTSSSLTDQCNGLIMVLGNEYVQTGPPHGTWIYEDCVKVEGCLTAQVNGLVVGVEGGITSNQPRFPNMTGAWSGCQTVEKLPDGVVPTKAEIEFARELDSRSLRTLQINGGLIAPIRNSRIFVPQLTTDPHRSYLLFWMI</sequence>
<accession>A0A9N9Y5D0</accession>
<proteinExistence type="predicted"/>
<evidence type="ECO:0000313" key="2">
    <source>
        <dbReference type="EMBL" id="CAG9989666.1"/>
    </source>
</evidence>
<comment type="caution">
    <text evidence="2">The sequence shown here is derived from an EMBL/GenBank/DDBJ whole genome shotgun (WGS) entry which is preliminary data.</text>
</comment>
<evidence type="ECO:0000313" key="3">
    <source>
        <dbReference type="Proteomes" id="UP000754883"/>
    </source>
</evidence>
<feature type="region of interest" description="Disordered" evidence="1">
    <location>
        <begin position="1"/>
        <end position="39"/>
    </location>
</feature>
<organism evidence="2 3">
    <name type="scientific">Clonostachys byssicola</name>
    <dbReference type="NCBI Taxonomy" id="160290"/>
    <lineage>
        <taxon>Eukaryota</taxon>
        <taxon>Fungi</taxon>
        <taxon>Dikarya</taxon>
        <taxon>Ascomycota</taxon>
        <taxon>Pezizomycotina</taxon>
        <taxon>Sordariomycetes</taxon>
        <taxon>Hypocreomycetidae</taxon>
        <taxon>Hypocreales</taxon>
        <taxon>Bionectriaceae</taxon>
        <taxon>Clonostachys</taxon>
    </lineage>
</organism>
<name>A0A9N9Y5D0_9HYPO</name>
<dbReference type="OrthoDB" id="5147174at2759"/>
<protein>
    <submittedName>
        <fullName evidence="2">Uncharacterized protein</fullName>
    </submittedName>
</protein>
<dbReference type="AlphaFoldDB" id="A0A9N9Y5D0"/>
<evidence type="ECO:0000256" key="1">
    <source>
        <dbReference type="SAM" id="MobiDB-lite"/>
    </source>
</evidence>
<reference evidence="2 3" key="2">
    <citation type="submission" date="2021-10" db="EMBL/GenBank/DDBJ databases">
        <authorList>
            <person name="Piombo E."/>
        </authorList>
    </citation>
    <scope>NUCLEOTIDE SEQUENCE [LARGE SCALE GENOMIC DNA]</scope>
</reference>
<dbReference type="Proteomes" id="UP000754883">
    <property type="component" value="Unassembled WGS sequence"/>
</dbReference>
<gene>
    <name evidence="2" type="ORF">CBYS24578_00005316</name>
</gene>
<keyword evidence="3" id="KW-1185">Reference proteome</keyword>